<accession>A0ABR5RP80</accession>
<gene>
    <name evidence="1" type="ORF">Lqua_2832</name>
</gene>
<proteinExistence type="predicted"/>
<organism evidence="1 2">
    <name type="scientific">Legionella quateirensis</name>
    <dbReference type="NCBI Taxonomy" id="45072"/>
    <lineage>
        <taxon>Bacteria</taxon>
        <taxon>Pseudomonadati</taxon>
        <taxon>Pseudomonadota</taxon>
        <taxon>Gammaproteobacteria</taxon>
        <taxon>Legionellales</taxon>
        <taxon>Legionellaceae</taxon>
        <taxon>Legionella</taxon>
    </lineage>
</organism>
<name>A0ABR5RP80_9GAMM</name>
<evidence type="ECO:0000313" key="1">
    <source>
        <dbReference type="EMBL" id="KTD44665.1"/>
    </source>
</evidence>
<evidence type="ECO:0000313" key="2">
    <source>
        <dbReference type="Proteomes" id="UP000054639"/>
    </source>
</evidence>
<dbReference type="Proteomes" id="UP000054639">
    <property type="component" value="Unassembled WGS sequence"/>
</dbReference>
<sequence length="151" mass="16950">MRQDYPLDLPLVVLGKCNFSKGFIQKITGVYMINRLKGVLILSLPVLALNANSNNTFESKDILTQKCRDLAQTVASLVSSQEKRACAEKLAMASMQIDIAGDWLIEDVYSAAKKELDNAVYSLQYAELNNCNRYIQISHSKFEAQRIKNSL</sequence>
<protein>
    <submittedName>
        <fullName evidence="1">Uncharacterized protein</fullName>
    </submittedName>
</protein>
<comment type="caution">
    <text evidence="1">The sequence shown here is derived from an EMBL/GenBank/DDBJ whole genome shotgun (WGS) entry which is preliminary data.</text>
</comment>
<keyword evidence="2" id="KW-1185">Reference proteome</keyword>
<reference evidence="1 2" key="1">
    <citation type="submission" date="2015-11" db="EMBL/GenBank/DDBJ databases">
        <title>Genomic analysis of 38 Legionella species identifies large and diverse effector repertoires.</title>
        <authorList>
            <person name="Burstein D."/>
            <person name="Amaro F."/>
            <person name="Zusman T."/>
            <person name="Lifshitz Z."/>
            <person name="Cohen O."/>
            <person name="Gilbert J.A."/>
            <person name="Pupko T."/>
            <person name="Shuman H.A."/>
            <person name="Segal G."/>
        </authorList>
    </citation>
    <scope>NUCLEOTIDE SEQUENCE [LARGE SCALE GENOMIC DNA]</scope>
    <source>
        <strain evidence="1 2">ATCC 49507</strain>
    </source>
</reference>
<dbReference type="EMBL" id="LNYR01000041">
    <property type="protein sequence ID" value="KTD44665.1"/>
    <property type="molecule type" value="Genomic_DNA"/>
</dbReference>